<evidence type="ECO:0000313" key="1">
    <source>
        <dbReference type="EMBL" id="RGD72942.1"/>
    </source>
</evidence>
<organism evidence="1 2">
    <name type="scientific">Anaerofustis stercorihominis</name>
    <dbReference type="NCBI Taxonomy" id="214853"/>
    <lineage>
        <taxon>Bacteria</taxon>
        <taxon>Bacillati</taxon>
        <taxon>Bacillota</taxon>
        <taxon>Clostridia</taxon>
        <taxon>Eubacteriales</taxon>
        <taxon>Eubacteriaceae</taxon>
        <taxon>Anaerofustis</taxon>
    </lineage>
</organism>
<dbReference type="EMBL" id="QUSM01000009">
    <property type="protein sequence ID" value="RGD72942.1"/>
    <property type="molecule type" value="Genomic_DNA"/>
</dbReference>
<proteinExistence type="predicted"/>
<dbReference type="RefSeq" id="WP_117532878.1">
    <property type="nucleotide sequence ID" value="NZ_QUSM01000009.1"/>
</dbReference>
<protein>
    <submittedName>
        <fullName evidence="1">DUF4145 domain-containing protein</fullName>
    </submittedName>
</protein>
<dbReference type="AlphaFoldDB" id="A0A3E3DUL7"/>
<name>A0A3E3DUL7_9FIRM</name>
<dbReference type="Proteomes" id="UP000261212">
    <property type="component" value="Unassembled WGS sequence"/>
</dbReference>
<accession>A0A3E3DUL7</accession>
<sequence>MIKSNNIQSYDLTKNYNCDYTPPDVCPYCNRILDPTFVAGYILEYPFDNEGNLYILFFCPRCEDIFIANYSATYNGSIDKYTTYSLNNIYPSTIESQPFSEHISTLSKDFIEIFNQSSEAEKNNLFRICGIGYRKSLEFLIKDYLIYKNPDKEDDIKKLTLGKCINDYLCKSSDNNPFEQRIKILAEKSAWLGNDEAHYIRKHEDKDFNDLKKFIEIIISYINAELIVEEAEAINKK</sequence>
<comment type="caution">
    <text evidence="1">The sequence shown here is derived from an EMBL/GenBank/DDBJ whole genome shotgun (WGS) entry which is preliminary data.</text>
</comment>
<reference evidence="1 2" key="1">
    <citation type="submission" date="2018-08" db="EMBL/GenBank/DDBJ databases">
        <title>A genome reference for cultivated species of the human gut microbiota.</title>
        <authorList>
            <person name="Zou Y."/>
            <person name="Xue W."/>
            <person name="Luo G."/>
        </authorList>
    </citation>
    <scope>NUCLEOTIDE SEQUENCE [LARGE SCALE GENOMIC DNA]</scope>
    <source>
        <strain evidence="1 2">AM25-6</strain>
    </source>
</reference>
<evidence type="ECO:0000313" key="2">
    <source>
        <dbReference type="Proteomes" id="UP000261212"/>
    </source>
</evidence>
<gene>
    <name evidence="1" type="ORF">DW687_11930</name>
</gene>